<dbReference type="AlphaFoldDB" id="A0A8J7FG82"/>
<sequence>MERTLVSWIGGHDLKCNDAEDADRGPLIATLSAQSYDCVELLYNYPEQEVEPYLRWLQQQTGKSINARRVDLSSPIHFGEIYQSAESLLAEVIGRDNEHQLHILLSPGTPAMQAVWILLGKTRYTATFWQSSREQGVEQAVIPFDISAEYVPAADKLSAATLSRLAAAEVPIDAAFDDIITHNPQMQTLKSQATVLAEREVPVLIYGESGTGKELFARAIHNASQRAGKPFIAVNCGAFPTDLVDSVLFGHKKGAFTGANVDKAGVFAQANGGTLFLDEFGELEASVQVRLLRVLQDGSFTSIGAESEQQVDVRIITATNRNLMLEVSEGRFREDLFYRVAVGVLHLPPLRERQGDISRLTDYLLAAIGQSDSHLKDKKVSVEGRNLILRQPWQGNIRELHSTLLRAALWSQSDVITRADIDQALFRMPERESDLLGQDVSQGIDVQALCDDVMRHYIPLALEVAQGKKKKAAELLGLNNYQTLSNYIEKLDIN</sequence>
<feature type="domain" description="Sigma-54 factor interaction" evidence="3">
    <location>
        <begin position="179"/>
        <end position="409"/>
    </location>
</feature>
<dbReference type="InterPro" id="IPR025662">
    <property type="entry name" value="Sigma_54_int_dom_ATP-bd_1"/>
</dbReference>
<dbReference type="EMBL" id="JADEYS010000004">
    <property type="protein sequence ID" value="MBE9396803.1"/>
    <property type="molecule type" value="Genomic_DNA"/>
</dbReference>
<proteinExistence type="predicted"/>
<comment type="caution">
    <text evidence="4">The sequence shown here is derived from an EMBL/GenBank/DDBJ whole genome shotgun (WGS) entry which is preliminary data.</text>
</comment>
<dbReference type="Gene3D" id="1.10.8.60">
    <property type="match status" value="1"/>
</dbReference>
<dbReference type="InterPro" id="IPR058031">
    <property type="entry name" value="AAA_lid_NorR"/>
</dbReference>
<organism evidence="4 5">
    <name type="scientific">Pontibacterium sinense</name>
    <dbReference type="NCBI Taxonomy" id="2781979"/>
    <lineage>
        <taxon>Bacteria</taxon>
        <taxon>Pseudomonadati</taxon>
        <taxon>Pseudomonadota</taxon>
        <taxon>Gammaproteobacteria</taxon>
        <taxon>Oceanospirillales</taxon>
        <taxon>Oceanospirillaceae</taxon>
        <taxon>Pontibacterium</taxon>
    </lineage>
</organism>
<keyword evidence="5" id="KW-1185">Reference proteome</keyword>
<dbReference type="PROSITE" id="PS50045">
    <property type="entry name" value="SIGMA54_INTERACT_4"/>
    <property type="match status" value="1"/>
</dbReference>
<dbReference type="Pfam" id="PF00158">
    <property type="entry name" value="Sigma54_activat"/>
    <property type="match status" value="1"/>
</dbReference>
<protein>
    <submittedName>
        <fullName evidence="4">Sigma 54-interacting transcriptional regulator</fullName>
    </submittedName>
</protein>
<dbReference type="GO" id="GO:0005524">
    <property type="term" value="F:ATP binding"/>
    <property type="evidence" value="ECO:0007669"/>
    <property type="project" value="UniProtKB-KW"/>
</dbReference>
<dbReference type="GO" id="GO:0006355">
    <property type="term" value="P:regulation of DNA-templated transcription"/>
    <property type="evidence" value="ECO:0007669"/>
    <property type="project" value="InterPro"/>
</dbReference>
<dbReference type="Gene3D" id="1.10.10.60">
    <property type="entry name" value="Homeodomain-like"/>
    <property type="match status" value="1"/>
</dbReference>
<dbReference type="SMART" id="SM00382">
    <property type="entry name" value="AAA"/>
    <property type="match status" value="1"/>
</dbReference>
<dbReference type="Gene3D" id="3.40.50.300">
    <property type="entry name" value="P-loop containing nucleotide triphosphate hydrolases"/>
    <property type="match status" value="1"/>
</dbReference>
<dbReference type="Proteomes" id="UP000640333">
    <property type="component" value="Unassembled WGS sequence"/>
</dbReference>
<evidence type="ECO:0000256" key="1">
    <source>
        <dbReference type="ARBA" id="ARBA00022741"/>
    </source>
</evidence>
<gene>
    <name evidence="4" type="ORF">IOQ59_05945</name>
</gene>
<dbReference type="Pfam" id="PF25601">
    <property type="entry name" value="AAA_lid_14"/>
    <property type="match status" value="1"/>
</dbReference>
<dbReference type="FunFam" id="3.40.50.300:FF:000006">
    <property type="entry name" value="DNA-binding transcriptional regulator NtrC"/>
    <property type="match status" value="1"/>
</dbReference>
<evidence type="ECO:0000259" key="3">
    <source>
        <dbReference type="PROSITE" id="PS50045"/>
    </source>
</evidence>
<accession>A0A8J7FG82</accession>
<keyword evidence="2" id="KW-0067">ATP-binding</keyword>
<evidence type="ECO:0000313" key="5">
    <source>
        <dbReference type="Proteomes" id="UP000640333"/>
    </source>
</evidence>
<dbReference type="PROSITE" id="PS00675">
    <property type="entry name" value="SIGMA54_INTERACT_1"/>
    <property type="match status" value="1"/>
</dbReference>
<dbReference type="PANTHER" id="PTHR32071">
    <property type="entry name" value="TRANSCRIPTIONAL REGULATORY PROTEIN"/>
    <property type="match status" value="1"/>
</dbReference>
<dbReference type="InterPro" id="IPR002078">
    <property type="entry name" value="Sigma_54_int"/>
</dbReference>
<reference evidence="4" key="1">
    <citation type="submission" date="2020-10" db="EMBL/GenBank/DDBJ databases">
        <title>Bacterium isolated from coastal waters sediment.</title>
        <authorList>
            <person name="Chen R.-J."/>
            <person name="Lu D.-C."/>
            <person name="Zhu K.-L."/>
            <person name="Du Z.-J."/>
        </authorList>
    </citation>
    <scope>NUCLEOTIDE SEQUENCE</scope>
    <source>
        <strain evidence="4">N1Y112</strain>
    </source>
</reference>
<evidence type="ECO:0000313" key="4">
    <source>
        <dbReference type="EMBL" id="MBE9396803.1"/>
    </source>
</evidence>
<dbReference type="RefSeq" id="WP_193952355.1">
    <property type="nucleotide sequence ID" value="NZ_JADEYS010000004.1"/>
</dbReference>
<name>A0A8J7FG82_9GAMM</name>
<keyword evidence="1" id="KW-0547">Nucleotide-binding</keyword>
<dbReference type="InterPro" id="IPR027417">
    <property type="entry name" value="P-loop_NTPase"/>
</dbReference>
<dbReference type="InterPro" id="IPR003593">
    <property type="entry name" value="AAA+_ATPase"/>
</dbReference>
<evidence type="ECO:0000256" key="2">
    <source>
        <dbReference type="ARBA" id="ARBA00022840"/>
    </source>
</evidence>
<dbReference type="SUPFAM" id="SSF52540">
    <property type="entry name" value="P-loop containing nucleoside triphosphate hydrolases"/>
    <property type="match status" value="1"/>
</dbReference>
<dbReference type="CDD" id="cd00009">
    <property type="entry name" value="AAA"/>
    <property type="match status" value="1"/>
</dbReference>